<reference evidence="1" key="1">
    <citation type="submission" date="2022-07" db="EMBL/GenBank/DDBJ databases">
        <title>Prevotella copri.</title>
        <authorList>
            <person name="Yang C."/>
        </authorList>
    </citation>
    <scope>NUCLEOTIDE SEQUENCE</scope>
    <source>
        <strain evidence="1">HF1805</strain>
    </source>
</reference>
<sequence>MKGIAVRLDDNLVGVEVTTIQDVVKAQAAGLYLLNKDGLSYECEVVDEDSGEEREPTEQEVFNRITKDLSEGNEVYACMYIEDGWCVQEKATTTMRTNFYVGQKVYLLRDNKIVEDDIVYISLLKSKNGEECKLVLGHDQGHYTKSRFVFATKQELAESLMAE</sequence>
<name>A0AAW5ICV9_9BACT</name>
<dbReference type="AlphaFoldDB" id="A0AAW5ICV9"/>
<dbReference type="EMBL" id="JANDWU010000012">
    <property type="protein sequence ID" value="MCP9549401.1"/>
    <property type="molecule type" value="Genomic_DNA"/>
</dbReference>
<gene>
    <name evidence="1" type="ORF">NNC68_07935</name>
</gene>
<evidence type="ECO:0000313" key="1">
    <source>
        <dbReference type="EMBL" id="MCP9549401.1"/>
    </source>
</evidence>
<proteinExistence type="predicted"/>
<accession>A0AAW5ICV9</accession>
<organism evidence="1 2">
    <name type="scientific">Segatella copri</name>
    <dbReference type="NCBI Taxonomy" id="165179"/>
    <lineage>
        <taxon>Bacteria</taxon>
        <taxon>Pseudomonadati</taxon>
        <taxon>Bacteroidota</taxon>
        <taxon>Bacteroidia</taxon>
        <taxon>Bacteroidales</taxon>
        <taxon>Prevotellaceae</taxon>
        <taxon>Segatella</taxon>
    </lineage>
</organism>
<evidence type="ECO:0000313" key="2">
    <source>
        <dbReference type="Proteomes" id="UP001205506"/>
    </source>
</evidence>
<dbReference type="RefSeq" id="WP_254970048.1">
    <property type="nucleotide sequence ID" value="NZ_JANDWU010000012.1"/>
</dbReference>
<dbReference type="Proteomes" id="UP001205506">
    <property type="component" value="Unassembled WGS sequence"/>
</dbReference>
<comment type="caution">
    <text evidence="1">The sequence shown here is derived from an EMBL/GenBank/DDBJ whole genome shotgun (WGS) entry which is preliminary data.</text>
</comment>
<protein>
    <submittedName>
        <fullName evidence="1">Uncharacterized protein</fullName>
    </submittedName>
</protein>